<comment type="caution">
    <text evidence="4">The sequence shown here is derived from an EMBL/GenBank/DDBJ whole genome shotgun (WGS) entry which is preliminary data.</text>
</comment>
<dbReference type="Proteomes" id="UP000008974">
    <property type="component" value="Unassembled WGS sequence"/>
</dbReference>
<dbReference type="EMBL" id="ACVC01000195">
    <property type="protein sequence ID" value="EFO62016.1"/>
    <property type="molecule type" value="Genomic_DNA"/>
</dbReference>
<evidence type="ECO:0000259" key="3">
    <source>
        <dbReference type="SMART" id="SM00181"/>
    </source>
</evidence>
<dbReference type="SUPFAM" id="SSF57184">
    <property type="entry name" value="Growth factor receptor domain"/>
    <property type="match status" value="4"/>
</dbReference>
<dbReference type="SMART" id="SM00181">
    <property type="entry name" value="EGF"/>
    <property type="match status" value="6"/>
</dbReference>
<sequence length="719" mass="73479">MFGKLLLAGAVLELAWAACEEDQASTNGKCKTCGVTIGQDTWCSVCIGENYAPINGTCVDVTTDSVGSVFCTQKAGGVCTQCAGNSFMFAGGCYSSSEGLPGHNLCLRSAGNGVCAEAAPGYFIPGETAGTKPSVISCGDKTGLLITTHTYKGVEFCAECSGSELTDGQDGVAKCTKCGASKYLKDNTCVDNAEACGKGYFGKSDVEVGNKCVACTDQSNGGVSGCAECTYDSKTEKAICTKCTTDYLKKKADGTTECVAVGDCDDTQKGFYKVVDPTNGNKCISCADEAGFAVGADGAWKGVDGCAKCTKPENINTPTKCDECKSGYEINTDKTKCTSATPPDCPIENCKVCSGDKRACEECNGNNYLTPTRMCIDDCKKIGNYYYSTNANNKLACKECTVANCKECENTGTCKTCNDGFYKSSEECKACDSSCKTCSAGTANDCTACPTGRALKYGGDGAKGTCGDGCTTGQGSGACKTCGLTIDGASYCSECAVDTEYPQNGVCASATARAAATCKSGNVAKGACNSCTNGFLRMNGGCYETAKFPGKSVCEEAASAGDTCQTEAPGYHLNNNALVVCSAGCKTCTSNTVCTACMDGYAKTGDSCTKCAAGCATCTNTASACDTCSTGYYKSGSICVLCTANNADNTITGVANCASCAPPSNNQGPVLCYLMKDGGSTNRGGLSTGAIAGIAVAVVVVVGGLVGFLCWWFLCRGKA</sequence>
<protein>
    <submittedName>
        <fullName evidence="4">VSP with INR</fullName>
    </submittedName>
</protein>
<dbReference type="OrthoDB" id="19903at2759"/>
<dbReference type="AlphaFoldDB" id="E1F670"/>
<evidence type="ECO:0000313" key="5">
    <source>
        <dbReference type="Proteomes" id="UP000008974"/>
    </source>
</evidence>
<feature type="domain" description="EGF-like" evidence="3">
    <location>
        <begin position="214"/>
        <end position="259"/>
    </location>
</feature>
<feature type="signal peptide" evidence="2">
    <location>
        <begin position="1"/>
        <end position="17"/>
    </location>
</feature>
<dbReference type="OMA" id="TGAHCEW"/>
<keyword evidence="1" id="KW-1133">Transmembrane helix</keyword>
<organism evidence="4 5">
    <name type="scientific">Giardia intestinalis (strain P15)</name>
    <name type="common">Giardia lamblia</name>
    <dbReference type="NCBI Taxonomy" id="658858"/>
    <lineage>
        <taxon>Eukaryota</taxon>
        <taxon>Metamonada</taxon>
        <taxon>Diplomonadida</taxon>
        <taxon>Hexamitidae</taxon>
        <taxon>Giardiinae</taxon>
        <taxon>Giardia</taxon>
    </lineage>
</organism>
<dbReference type="Gene3D" id="2.10.220.10">
    <property type="entry name" value="Hormone Receptor, Insulin-like Growth Factor Receptor 1, Chain A, domain 2"/>
    <property type="match status" value="1"/>
</dbReference>
<dbReference type="Pfam" id="PF03302">
    <property type="entry name" value="VSP"/>
    <property type="match status" value="2"/>
</dbReference>
<feature type="domain" description="EGF-like" evidence="3">
    <location>
        <begin position="285"/>
        <end position="338"/>
    </location>
</feature>
<keyword evidence="2" id="KW-0732">Signal</keyword>
<gene>
    <name evidence="4" type="ORF">GLP15_3618</name>
</gene>
<proteinExistence type="predicted"/>
<evidence type="ECO:0000256" key="2">
    <source>
        <dbReference type="SAM" id="SignalP"/>
    </source>
</evidence>
<feature type="domain" description="EGF-like" evidence="3">
    <location>
        <begin position="580"/>
        <end position="609"/>
    </location>
</feature>
<dbReference type="InterPro" id="IPR009030">
    <property type="entry name" value="Growth_fac_rcpt_cys_sf"/>
</dbReference>
<feature type="domain" description="EGF-like" evidence="3">
    <location>
        <begin position="399"/>
        <end position="429"/>
    </location>
</feature>
<feature type="transmembrane region" description="Helical" evidence="1">
    <location>
        <begin position="690"/>
        <end position="714"/>
    </location>
</feature>
<keyword evidence="1" id="KW-0472">Membrane</keyword>
<feature type="chain" id="PRO_5003145059" evidence="2">
    <location>
        <begin position="18"/>
        <end position="719"/>
    </location>
</feature>
<dbReference type="InterPro" id="IPR006212">
    <property type="entry name" value="Furin_repeat"/>
</dbReference>
<dbReference type="SMART" id="SM00261">
    <property type="entry name" value="FU"/>
    <property type="match status" value="5"/>
</dbReference>
<feature type="domain" description="EGF-like" evidence="3">
    <location>
        <begin position="430"/>
        <end position="467"/>
    </location>
</feature>
<name>E1F670_GIAIA</name>
<feature type="domain" description="EGF-like" evidence="3">
    <location>
        <begin position="610"/>
        <end position="640"/>
    </location>
</feature>
<dbReference type="InterPro" id="IPR000742">
    <property type="entry name" value="EGF"/>
</dbReference>
<reference evidence="4 5" key="1">
    <citation type="journal article" date="2010" name="BMC Genomics">
        <title>Genome analysis and comparative genomics of a Giardia intestinalis assemblage E isolate.</title>
        <authorList>
            <person name="Jerlstrom-Hultqvist J."/>
            <person name="Franzen O."/>
            <person name="Ankarklev J."/>
            <person name="Xu F."/>
            <person name="Nohynkova E."/>
            <person name="Andersson J.O."/>
            <person name="Svard S.G."/>
            <person name="Andersson B."/>
        </authorList>
    </citation>
    <scope>NUCLEOTIDE SEQUENCE [LARGE SCALE GENOMIC DNA]</scope>
    <source>
        <strain evidence="4 5">P15</strain>
    </source>
</reference>
<dbReference type="PANTHER" id="PTHR23275:SF100">
    <property type="entry name" value="EGF-LIKE DOMAIN-CONTAINING PROTEIN"/>
    <property type="match status" value="1"/>
</dbReference>
<accession>E1F670</accession>
<dbReference type="PANTHER" id="PTHR23275">
    <property type="entry name" value="CABRIOLET.-RELATED"/>
    <property type="match status" value="1"/>
</dbReference>
<dbReference type="VEuPathDB" id="GiardiaDB:GLP15_3618"/>
<dbReference type="InterPro" id="IPR005127">
    <property type="entry name" value="Giardia_VSP"/>
</dbReference>
<evidence type="ECO:0000256" key="1">
    <source>
        <dbReference type="SAM" id="Phobius"/>
    </source>
</evidence>
<evidence type="ECO:0000313" key="4">
    <source>
        <dbReference type="EMBL" id="EFO62016.1"/>
    </source>
</evidence>
<keyword evidence="1" id="KW-0812">Transmembrane</keyword>
<dbReference type="InterPro" id="IPR052798">
    <property type="entry name" value="Giardia_VSA"/>
</dbReference>